<feature type="signal peptide" evidence="2">
    <location>
        <begin position="1"/>
        <end position="20"/>
    </location>
</feature>
<evidence type="ECO:0000256" key="2">
    <source>
        <dbReference type="SAM" id="SignalP"/>
    </source>
</evidence>
<dbReference type="OrthoDB" id="10008940at2"/>
<evidence type="ECO:0000256" key="1">
    <source>
        <dbReference type="SAM" id="Coils"/>
    </source>
</evidence>
<protein>
    <submittedName>
        <fullName evidence="3">Uncharacterized protein</fullName>
    </submittedName>
</protein>
<organism evidence="3 4">
    <name type="scientific">Helicobacter equorum</name>
    <dbReference type="NCBI Taxonomy" id="361872"/>
    <lineage>
        <taxon>Bacteria</taxon>
        <taxon>Pseudomonadati</taxon>
        <taxon>Campylobacterota</taxon>
        <taxon>Epsilonproteobacteria</taxon>
        <taxon>Campylobacterales</taxon>
        <taxon>Helicobacteraceae</taxon>
        <taxon>Helicobacter</taxon>
    </lineage>
</organism>
<dbReference type="EMBL" id="NXLT01000006">
    <property type="protein sequence ID" value="RDU66433.1"/>
    <property type="molecule type" value="Genomic_DNA"/>
</dbReference>
<keyword evidence="2" id="KW-0732">Signal</keyword>
<feature type="chain" id="PRO_5017655738" evidence="2">
    <location>
        <begin position="21"/>
        <end position="181"/>
    </location>
</feature>
<dbReference type="Proteomes" id="UP000256514">
    <property type="component" value="Unassembled WGS sequence"/>
</dbReference>
<feature type="coiled-coil region" evidence="1">
    <location>
        <begin position="35"/>
        <end position="93"/>
    </location>
</feature>
<keyword evidence="1" id="KW-0175">Coiled coil</keyword>
<accession>A0A3D8IMV7</accession>
<comment type="caution">
    <text evidence="3">The sequence shown here is derived from an EMBL/GenBank/DDBJ whole genome shotgun (WGS) entry which is preliminary data.</text>
</comment>
<evidence type="ECO:0000313" key="3">
    <source>
        <dbReference type="EMBL" id="RDU66433.1"/>
    </source>
</evidence>
<dbReference type="AlphaFoldDB" id="A0A3D8IMV7"/>
<keyword evidence="4" id="KW-1185">Reference proteome</keyword>
<gene>
    <name evidence="3" type="ORF">CQA54_06965</name>
</gene>
<dbReference type="RefSeq" id="WP_115571387.1">
    <property type="nucleotide sequence ID" value="NZ_NXLT01000006.1"/>
</dbReference>
<evidence type="ECO:0000313" key="4">
    <source>
        <dbReference type="Proteomes" id="UP000256514"/>
    </source>
</evidence>
<name>A0A3D8IMV7_9HELI</name>
<proteinExistence type="predicted"/>
<sequence length="181" mass="20686">MKKQFLALVFFSLFVSGLQASVENLATMSDIKEVIQILLKSKNKLEGQLNDLERELKILIDEGSEHKKRDERIEKLQNTLDNMKSQIENIMAAIKEIDPNNIALKSENGENFLAQTFTTQKETEELRGLLFDELKKIKDTIKNIPQSTSSVMYSSYEARLKALEEKMKNCGCGDIPENEIK</sequence>
<reference evidence="3 4" key="1">
    <citation type="submission" date="2018-04" db="EMBL/GenBank/DDBJ databases">
        <title>Novel Campyloabacter and Helicobacter Species and Strains.</title>
        <authorList>
            <person name="Mannion A.J."/>
            <person name="Shen Z."/>
            <person name="Fox J.G."/>
        </authorList>
    </citation>
    <scope>NUCLEOTIDE SEQUENCE [LARGE SCALE GENOMIC DNA]</scope>
    <source>
        <strain evidence="3 4">MIT 12-6600</strain>
    </source>
</reference>